<organism evidence="1">
    <name type="scientific">Triticum urartu</name>
    <name type="common">Red wild einkorn</name>
    <name type="synonym">Crithodium urartu</name>
    <dbReference type="NCBI Taxonomy" id="4572"/>
    <lineage>
        <taxon>Eukaryota</taxon>
        <taxon>Viridiplantae</taxon>
        <taxon>Streptophyta</taxon>
        <taxon>Embryophyta</taxon>
        <taxon>Tracheophyta</taxon>
        <taxon>Spermatophyta</taxon>
        <taxon>Magnoliopsida</taxon>
        <taxon>Liliopsida</taxon>
        <taxon>Poales</taxon>
        <taxon>Poaceae</taxon>
        <taxon>BOP clade</taxon>
        <taxon>Pooideae</taxon>
        <taxon>Triticodae</taxon>
        <taxon>Triticeae</taxon>
        <taxon>Triticinae</taxon>
        <taxon>Triticum</taxon>
    </lineage>
</organism>
<dbReference type="EMBL" id="KD250082">
    <property type="protein sequence ID" value="EMS48764.1"/>
    <property type="molecule type" value="Genomic_DNA"/>
</dbReference>
<accession>M7ZKZ8</accession>
<sequence>MRTAGRTPATRAISCVLLLLLAVASQGAAAAAITKGDFPQGFVFGTGSSAYQGMELLPSGTC</sequence>
<proteinExistence type="predicted"/>
<protein>
    <recommendedName>
        <fullName evidence="2">4-hydroxy-7-methoxy-3-oxo-3,4-dihydro-2H-1,4-benzoxazin-2-yl glucosidebeta-D-glucosidase</fullName>
    </recommendedName>
</protein>
<evidence type="ECO:0008006" key="2">
    <source>
        <dbReference type="Google" id="ProtNLM"/>
    </source>
</evidence>
<dbReference type="AlphaFoldDB" id="M7ZKZ8"/>
<name>M7ZKZ8_TRIUA</name>
<reference evidence="1" key="1">
    <citation type="journal article" date="2013" name="Nature">
        <title>Draft genome of the wheat A-genome progenitor Triticum urartu.</title>
        <authorList>
            <person name="Ling H.Q."/>
            <person name="Zhao S."/>
            <person name="Liu D."/>
            <person name="Wang J."/>
            <person name="Sun H."/>
            <person name="Zhang C."/>
            <person name="Fan H."/>
            <person name="Li D."/>
            <person name="Dong L."/>
            <person name="Tao Y."/>
            <person name="Gao C."/>
            <person name="Wu H."/>
            <person name="Li Y."/>
            <person name="Cui Y."/>
            <person name="Guo X."/>
            <person name="Zheng S."/>
            <person name="Wang B."/>
            <person name="Yu K."/>
            <person name="Liang Q."/>
            <person name="Yang W."/>
            <person name="Lou X."/>
            <person name="Chen J."/>
            <person name="Feng M."/>
            <person name="Jian J."/>
            <person name="Zhang X."/>
            <person name="Luo G."/>
            <person name="Jiang Y."/>
            <person name="Liu J."/>
            <person name="Wang Z."/>
            <person name="Sha Y."/>
            <person name="Zhang B."/>
            <person name="Wu H."/>
            <person name="Tang D."/>
            <person name="Shen Q."/>
            <person name="Xue P."/>
            <person name="Zou S."/>
            <person name="Wang X."/>
            <person name="Liu X."/>
            <person name="Wang F."/>
            <person name="Yang Y."/>
            <person name="An X."/>
            <person name="Dong Z."/>
            <person name="Zhang K."/>
            <person name="Zhang X."/>
            <person name="Luo M.C."/>
            <person name="Dvorak J."/>
            <person name="Tong Y."/>
            <person name="Wang J."/>
            <person name="Yang H."/>
            <person name="Li Z."/>
            <person name="Wang D."/>
            <person name="Zhang A."/>
            <person name="Wang J."/>
        </authorList>
    </citation>
    <scope>NUCLEOTIDE SEQUENCE</scope>
</reference>
<gene>
    <name evidence="1" type="ORF">TRIUR3_06839</name>
</gene>
<evidence type="ECO:0000313" key="1">
    <source>
        <dbReference type="EMBL" id="EMS48764.1"/>
    </source>
</evidence>